<sequence>MASSNILKKPGVMAMSAALLLFAALAMTASVRTADWHTIAWVTPSRDGRTLTATFTVYKPEVDDGRFCWEVTDTDVRESPSRVTIGVQVGNPCAPLLSWGTISLPDNGRIFDVQLHLRAPLNGRTVIEKESGQEIPVAQSGDGTGRSFGE</sequence>
<evidence type="ECO:0000313" key="2">
    <source>
        <dbReference type="EMBL" id="MBD3141752.1"/>
    </source>
</evidence>
<protein>
    <submittedName>
        <fullName evidence="2">Uncharacterized protein</fullName>
    </submittedName>
</protein>
<accession>A0ABR8KWG1</accession>
<keyword evidence="1" id="KW-0732">Signal</keyword>
<name>A0ABR8KWG1_9ACTN</name>
<organism evidence="2 3">
    <name type="scientific">Microbispora bryophytorum subsp. camponoti</name>
    <dbReference type="NCBI Taxonomy" id="1677852"/>
    <lineage>
        <taxon>Bacteria</taxon>
        <taxon>Bacillati</taxon>
        <taxon>Actinomycetota</taxon>
        <taxon>Actinomycetes</taxon>
        <taxon>Streptosporangiales</taxon>
        <taxon>Streptosporangiaceae</taxon>
        <taxon>Microbispora</taxon>
    </lineage>
</organism>
<evidence type="ECO:0000313" key="3">
    <source>
        <dbReference type="Proteomes" id="UP000653231"/>
    </source>
</evidence>
<feature type="signal peptide" evidence="1">
    <location>
        <begin position="1"/>
        <end position="34"/>
    </location>
</feature>
<evidence type="ECO:0000256" key="1">
    <source>
        <dbReference type="SAM" id="SignalP"/>
    </source>
</evidence>
<reference evidence="2 3" key="1">
    <citation type="submission" date="2020-09" db="EMBL/GenBank/DDBJ databases">
        <title>Actinomycete isolated from the Camponotus japonicus Mayr.</title>
        <authorList>
            <person name="Gong X."/>
        </authorList>
    </citation>
    <scope>NUCLEOTIDE SEQUENCE [LARGE SCALE GENOMIC DNA]</scope>
    <source>
        <strain evidence="2 3">2C-HV3</strain>
    </source>
</reference>
<keyword evidence="3" id="KW-1185">Reference proteome</keyword>
<dbReference type="EMBL" id="JACXRZ010000002">
    <property type="protein sequence ID" value="MBD3141752.1"/>
    <property type="molecule type" value="Genomic_DNA"/>
</dbReference>
<gene>
    <name evidence="2" type="ORF">IEQ31_00885</name>
</gene>
<comment type="caution">
    <text evidence="2">The sequence shown here is derived from an EMBL/GenBank/DDBJ whole genome shotgun (WGS) entry which is preliminary data.</text>
</comment>
<dbReference type="RefSeq" id="WP_191049636.1">
    <property type="nucleotide sequence ID" value="NZ_JACXRZ010000002.1"/>
</dbReference>
<feature type="chain" id="PRO_5047485017" evidence="1">
    <location>
        <begin position="35"/>
        <end position="150"/>
    </location>
</feature>
<dbReference type="Proteomes" id="UP000653231">
    <property type="component" value="Unassembled WGS sequence"/>
</dbReference>
<proteinExistence type="predicted"/>